<sequence length="98" mass="10880">MIVYVDTPDSQGKENKMLSPALRSKTSSEKVYAVPAAWDESGLCSIFPHSDDRSQRLGVTFTMEEYRTEAVFPSCCRDCIDVSLIVYGLSELQIVAPV</sequence>
<proteinExistence type="predicted"/>
<gene>
    <name evidence="1" type="ORF">GDO78_016745</name>
</gene>
<name>A0A8J6B6C2_ELECQ</name>
<reference evidence="1" key="1">
    <citation type="thesis" date="2020" institute="ProQuest LLC" country="789 East Eisenhower Parkway, Ann Arbor, MI, USA">
        <title>Comparative Genomics and Chromosome Evolution.</title>
        <authorList>
            <person name="Mudd A.B."/>
        </authorList>
    </citation>
    <scope>NUCLEOTIDE SEQUENCE</scope>
    <source>
        <strain evidence="1">HN-11 Male</strain>
        <tissue evidence="1">Kidney and liver</tissue>
    </source>
</reference>
<dbReference type="Proteomes" id="UP000770717">
    <property type="component" value="Unassembled WGS sequence"/>
</dbReference>
<accession>A0A8J6B6C2</accession>
<organism evidence="1 2">
    <name type="scientific">Eleutherodactylus coqui</name>
    <name type="common">Puerto Rican coqui</name>
    <dbReference type="NCBI Taxonomy" id="57060"/>
    <lineage>
        <taxon>Eukaryota</taxon>
        <taxon>Metazoa</taxon>
        <taxon>Chordata</taxon>
        <taxon>Craniata</taxon>
        <taxon>Vertebrata</taxon>
        <taxon>Euteleostomi</taxon>
        <taxon>Amphibia</taxon>
        <taxon>Batrachia</taxon>
        <taxon>Anura</taxon>
        <taxon>Neobatrachia</taxon>
        <taxon>Hyloidea</taxon>
        <taxon>Eleutherodactylidae</taxon>
        <taxon>Eleutherodactylinae</taxon>
        <taxon>Eleutherodactylus</taxon>
        <taxon>Eleutherodactylus</taxon>
    </lineage>
</organism>
<protein>
    <submittedName>
        <fullName evidence="1">Uncharacterized protein</fullName>
    </submittedName>
</protein>
<evidence type="ECO:0000313" key="1">
    <source>
        <dbReference type="EMBL" id="KAG9461476.1"/>
    </source>
</evidence>
<dbReference type="EMBL" id="WNTK01020985">
    <property type="protein sequence ID" value="KAG9461476.1"/>
    <property type="molecule type" value="Genomic_DNA"/>
</dbReference>
<dbReference type="AlphaFoldDB" id="A0A8J6B6C2"/>
<keyword evidence="2" id="KW-1185">Reference proteome</keyword>
<evidence type="ECO:0000313" key="2">
    <source>
        <dbReference type="Proteomes" id="UP000770717"/>
    </source>
</evidence>
<comment type="caution">
    <text evidence="1">The sequence shown here is derived from an EMBL/GenBank/DDBJ whole genome shotgun (WGS) entry which is preliminary data.</text>
</comment>